<keyword evidence="5" id="KW-0804">Transcription</keyword>
<dbReference type="EMBL" id="MU253791">
    <property type="protein sequence ID" value="KAG9246827.1"/>
    <property type="molecule type" value="Genomic_DNA"/>
</dbReference>
<comment type="caution">
    <text evidence="8">The sequence shown here is derived from an EMBL/GenBank/DDBJ whole genome shotgun (WGS) entry which is preliminary data.</text>
</comment>
<dbReference type="GO" id="GO:0001228">
    <property type="term" value="F:DNA-binding transcription activator activity, RNA polymerase II-specific"/>
    <property type="evidence" value="ECO:0007669"/>
    <property type="project" value="TreeGrafter"/>
</dbReference>
<keyword evidence="4" id="KW-0238">DNA-binding</keyword>
<dbReference type="CDD" id="cd12148">
    <property type="entry name" value="fungal_TF_MHR"/>
    <property type="match status" value="1"/>
</dbReference>
<organism evidence="8 9">
    <name type="scientific">Calycina marina</name>
    <dbReference type="NCBI Taxonomy" id="1763456"/>
    <lineage>
        <taxon>Eukaryota</taxon>
        <taxon>Fungi</taxon>
        <taxon>Dikarya</taxon>
        <taxon>Ascomycota</taxon>
        <taxon>Pezizomycotina</taxon>
        <taxon>Leotiomycetes</taxon>
        <taxon>Helotiales</taxon>
        <taxon>Pezizellaceae</taxon>
        <taxon>Calycina</taxon>
    </lineage>
</organism>
<dbReference type="AlphaFoldDB" id="A0A9P7Z827"/>
<dbReference type="GO" id="GO:0005634">
    <property type="term" value="C:nucleus"/>
    <property type="evidence" value="ECO:0007669"/>
    <property type="project" value="TreeGrafter"/>
</dbReference>
<evidence type="ECO:0000256" key="2">
    <source>
        <dbReference type="ARBA" id="ARBA00022833"/>
    </source>
</evidence>
<protein>
    <recommendedName>
        <fullName evidence="7">Xylanolytic transcriptional activator regulatory domain-containing protein</fullName>
    </recommendedName>
</protein>
<dbReference type="PANTHER" id="PTHR31944">
    <property type="entry name" value="HEME-RESPONSIVE ZINC FINGER TRANSCRIPTION FACTOR HAP1"/>
    <property type="match status" value="1"/>
</dbReference>
<keyword evidence="9" id="KW-1185">Reference proteome</keyword>
<name>A0A9P7Z827_9HELO</name>
<evidence type="ECO:0000313" key="9">
    <source>
        <dbReference type="Proteomes" id="UP000887226"/>
    </source>
</evidence>
<evidence type="ECO:0000259" key="7">
    <source>
        <dbReference type="Pfam" id="PF04082"/>
    </source>
</evidence>
<dbReference type="GO" id="GO:0000978">
    <property type="term" value="F:RNA polymerase II cis-regulatory region sequence-specific DNA binding"/>
    <property type="evidence" value="ECO:0007669"/>
    <property type="project" value="TreeGrafter"/>
</dbReference>
<accession>A0A9P7Z827</accession>
<dbReference type="OrthoDB" id="4337792at2759"/>
<dbReference type="PANTHER" id="PTHR31944:SF131">
    <property type="entry name" value="HEME-RESPONSIVE ZINC FINGER TRANSCRIPTION FACTOR HAP1"/>
    <property type="match status" value="1"/>
</dbReference>
<sequence>MNPNFRYYMPERNIADRLIEHYVRTMECSHRIMHVPNFRRDYEQFLVEPSEAPTVFVVIMLLVMAIGSCFNQDEDYLTVSATAQQWVYSTQSWVAAPFETSRLNLAGLQTQCLLLIARQANDIGGDLVWVASGSLLRTAFQTSLDA</sequence>
<evidence type="ECO:0000313" key="8">
    <source>
        <dbReference type="EMBL" id="KAG9246827.1"/>
    </source>
</evidence>
<dbReference type="GO" id="GO:0006351">
    <property type="term" value="P:DNA-templated transcription"/>
    <property type="evidence" value="ECO:0007669"/>
    <property type="project" value="InterPro"/>
</dbReference>
<dbReference type="GO" id="GO:0008270">
    <property type="term" value="F:zinc ion binding"/>
    <property type="evidence" value="ECO:0007669"/>
    <property type="project" value="InterPro"/>
</dbReference>
<gene>
    <name evidence="8" type="ORF">BJ878DRAFT_253009</name>
</gene>
<keyword evidence="1" id="KW-0479">Metal-binding</keyword>
<reference evidence="8" key="1">
    <citation type="journal article" date="2021" name="IMA Fungus">
        <title>Genomic characterization of three marine fungi, including Emericellopsis atlantica sp. nov. with signatures of a generalist lifestyle and marine biomass degradation.</title>
        <authorList>
            <person name="Hagestad O.C."/>
            <person name="Hou L."/>
            <person name="Andersen J.H."/>
            <person name="Hansen E.H."/>
            <person name="Altermark B."/>
            <person name="Li C."/>
            <person name="Kuhnert E."/>
            <person name="Cox R.J."/>
            <person name="Crous P.W."/>
            <person name="Spatafora J.W."/>
            <person name="Lail K."/>
            <person name="Amirebrahimi M."/>
            <person name="Lipzen A."/>
            <person name="Pangilinan J."/>
            <person name="Andreopoulos W."/>
            <person name="Hayes R.D."/>
            <person name="Ng V."/>
            <person name="Grigoriev I.V."/>
            <person name="Jackson S.A."/>
            <person name="Sutton T.D.S."/>
            <person name="Dobson A.D.W."/>
            <person name="Rama T."/>
        </authorList>
    </citation>
    <scope>NUCLEOTIDE SEQUENCE</scope>
    <source>
        <strain evidence="8">TRa3180A</strain>
    </source>
</reference>
<dbReference type="InterPro" id="IPR007219">
    <property type="entry name" value="XnlR_reg_dom"/>
</dbReference>
<feature type="domain" description="Xylanolytic transcriptional activator regulatory" evidence="7">
    <location>
        <begin position="20"/>
        <end position="143"/>
    </location>
</feature>
<keyword evidence="3" id="KW-0805">Transcription regulation</keyword>
<keyword evidence="2" id="KW-0862">Zinc</keyword>
<evidence type="ECO:0000256" key="3">
    <source>
        <dbReference type="ARBA" id="ARBA00023015"/>
    </source>
</evidence>
<dbReference type="Proteomes" id="UP000887226">
    <property type="component" value="Unassembled WGS sequence"/>
</dbReference>
<evidence type="ECO:0000256" key="4">
    <source>
        <dbReference type="ARBA" id="ARBA00023125"/>
    </source>
</evidence>
<evidence type="ECO:0000256" key="5">
    <source>
        <dbReference type="ARBA" id="ARBA00023163"/>
    </source>
</evidence>
<dbReference type="InterPro" id="IPR051430">
    <property type="entry name" value="Fungal_TF_Env_Response"/>
</dbReference>
<evidence type="ECO:0000256" key="6">
    <source>
        <dbReference type="ARBA" id="ARBA00023242"/>
    </source>
</evidence>
<evidence type="ECO:0000256" key="1">
    <source>
        <dbReference type="ARBA" id="ARBA00022723"/>
    </source>
</evidence>
<keyword evidence="6" id="KW-0539">Nucleus</keyword>
<proteinExistence type="predicted"/>
<dbReference type="Pfam" id="PF04082">
    <property type="entry name" value="Fungal_trans"/>
    <property type="match status" value="1"/>
</dbReference>